<dbReference type="InterPro" id="IPR042859">
    <property type="entry name" value="NOL11"/>
</dbReference>
<dbReference type="EMBL" id="JH795855">
    <property type="protein sequence ID" value="EJU06211.1"/>
    <property type="molecule type" value="Genomic_DNA"/>
</dbReference>
<dbReference type="Proteomes" id="UP000030653">
    <property type="component" value="Unassembled WGS sequence"/>
</dbReference>
<dbReference type="OrthoDB" id="4349954at2759"/>
<dbReference type="OMA" id="CCIPSSM"/>
<dbReference type="GO" id="GO:0030490">
    <property type="term" value="P:maturation of SSU-rRNA"/>
    <property type="evidence" value="ECO:0007669"/>
    <property type="project" value="InterPro"/>
</dbReference>
<dbReference type="HOGENOM" id="CLU_009534_0_0_1"/>
<protein>
    <submittedName>
        <fullName evidence="2">Uncharacterized protein</fullName>
    </submittedName>
</protein>
<feature type="region of interest" description="Disordered" evidence="1">
    <location>
        <begin position="725"/>
        <end position="752"/>
    </location>
</feature>
<dbReference type="GeneID" id="63684599"/>
<evidence type="ECO:0000313" key="2">
    <source>
        <dbReference type="EMBL" id="EJU06211.1"/>
    </source>
</evidence>
<evidence type="ECO:0000256" key="1">
    <source>
        <dbReference type="SAM" id="MobiDB-lite"/>
    </source>
</evidence>
<keyword evidence="3" id="KW-1185">Reference proteome</keyword>
<name>M5G7P5_DACPD</name>
<dbReference type="GO" id="GO:0003723">
    <property type="term" value="F:RNA binding"/>
    <property type="evidence" value="ECO:0007669"/>
    <property type="project" value="TreeGrafter"/>
</dbReference>
<reference evidence="2 3" key="1">
    <citation type="journal article" date="2012" name="Science">
        <title>The Paleozoic origin of enzymatic lignin decomposition reconstructed from 31 fungal genomes.</title>
        <authorList>
            <person name="Floudas D."/>
            <person name="Binder M."/>
            <person name="Riley R."/>
            <person name="Barry K."/>
            <person name="Blanchette R.A."/>
            <person name="Henrissat B."/>
            <person name="Martinez A.T."/>
            <person name="Otillar R."/>
            <person name="Spatafora J.W."/>
            <person name="Yadav J.S."/>
            <person name="Aerts A."/>
            <person name="Benoit I."/>
            <person name="Boyd A."/>
            <person name="Carlson A."/>
            <person name="Copeland A."/>
            <person name="Coutinho P.M."/>
            <person name="de Vries R.P."/>
            <person name="Ferreira P."/>
            <person name="Findley K."/>
            <person name="Foster B."/>
            <person name="Gaskell J."/>
            <person name="Glotzer D."/>
            <person name="Gorecki P."/>
            <person name="Heitman J."/>
            <person name="Hesse C."/>
            <person name="Hori C."/>
            <person name="Igarashi K."/>
            <person name="Jurgens J.A."/>
            <person name="Kallen N."/>
            <person name="Kersten P."/>
            <person name="Kohler A."/>
            <person name="Kuees U."/>
            <person name="Kumar T.K.A."/>
            <person name="Kuo A."/>
            <person name="LaButti K."/>
            <person name="Larrondo L.F."/>
            <person name="Lindquist E."/>
            <person name="Ling A."/>
            <person name="Lombard V."/>
            <person name="Lucas S."/>
            <person name="Lundell T."/>
            <person name="Martin R."/>
            <person name="McLaughlin D.J."/>
            <person name="Morgenstern I."/>
            <person name="Morin E."/>
            <person name="Murat C."/>
            <person name="Nagy L.G."/>
            <person name="Nolan M."/>
            <person name="Ohm R.A."/>
            <person name="Patyshakuliyeva A."/>
            <person name="Rokas A."/>
            <person name="Ruiz-Duenas F.J."/>
            <person name="Sabat G."/>
            <person name="Salamov A."/>
            <person name="Samejima M."/>
            <person name="Schmutz J."/>
            <person name="Slot J.C."/>
            <person name="St John F."/>
            <person name="Stenlid J."/>
            <person name="Sun H."/>
            <person name="Sun S."/>
            <person name="Syed K."/>
            <person name="Tsang A."/>
            <person name="Wiebenga A."/>
            <person name="Young D."/>
            <person name="Pisabarro A."/>
            <person name="Eastwood D.C."/>
            <person name="Martin F."/>
            <person name="Cullen D."/>
            <person name="Grigoriev I.V."/>
            <person name="Hibbett D.S."/>
        </authorList>
    </citation>
    <scope>NUCLEOTIDE SEQUENCE [LARGE SCALE GENOMIC DNA]</scope>
    <source>
        <strain evidence="2 3">DJM-731 SS1</strain>
    </source>
</reference>
<sequence length="768" mass="83239">MGSISEPFLLHSYAVPTTAGPSTCKWLPQVQAHARWGDVAEITVTVQGDGIHSYDRSSLHPVSSYTLGPSTYFHSAAASRAGKGGKRSTYVSVASGSDVAEGQKTAWVWPEGSEDTASKQSVELLHHAKEFLFATSLPSQIVIASPDGQLTLASSTLERIRNLAPPFSITGISWNFIFPKGPHTVGTTPENTHDAVILTFFGNEAGKFGVRVVRIISDELTDVGWEKLDEVKATDVMSVCCEAGGNACILLISGEILSFQISATSSVSCISPPSPIKISFPKSTSDMPQASLLHVASSHILVASTPAASRQVEIELWDKRYGVQLASYSMPVPTSTPEKFAVYLSQAASGQALLTLTCPIGGKKSDNKARSSVFIVPYTVPHVSTLLNALGRMQISDTQAAEVNAALSETQRGLIKSVGEALRNGASDTAQKAFFDWINLQTQATTNGNHVQIQPEDDSEEEGVNGLVDEDSDEEATLTNGREVNGTAHRPTATASLKKKALVHLPTALVEQLVDALLIPPKPSTDAHSSILRFLMRRGLVSYSMVRGEQSLVDILLDRGDWASVVVALQGVVDLPESAIVQVLLTGLKGDSKAIPLPNVLTAVLAAPVTRPALRLALREQLRDMNHVCRLLEVLQGWLEQSGLRGLELDREAGFVDVDFRPRPRIDSILSFAETLLDTYYISLLQHPPAQPILRSFSTLLEPQLSLALELERLRGPLEVFAKRKRAQGKSGMPQKSVSRFEEGRRRKKAQEEADMQVGLYRVEEVFF</sequence>
<evidence type="ECO:0000313" key="3">
    <source>
        <dbReference type="Proteomes" id="UP000030653"/>
    </source>
</evidence>
<dbReference type="PANTHER" id="PTHR15633">
    <property type="entry name" value="NUCLEOLAR PROTEIN 11"/>
    <property type="match status" value="1"/>
</dbReference>
<dbReference type="AlphaFoldDB" id="M5G7P5"/>
<dbReference type="PANTHER" id="PTHR15633:SF2">
    <property type="entry name" value="NUCLEOLAR PROTEIN 11"/>
    <property type="match status" value="1"/>
</dbReference>
<proteinExistence type="predicted"/>
<gene>
    <name evidence="2" type="ORF">DACRYDRAFT_112958</name>
</gene>
<organism evidence="2 3">
    <name type="scientific">Dacryopinax primogenitus (strain DJM 731)</name>
    <name type="common">Brown rot fungus</name>
    <dbReference type="NCBI Taxonomy" id="1858805"/>
    <lineage>
        <taxon>Eukaryota</taxon>
        <taxon>Fungi</taxon>
        <taxon>Dikarya</taxon>
        <taxon>Basidiomycota</taxon>
        <taxon>Agaricomycotina</taxon>
        <taxon>Dacrymycetes</taxon>
        <taxon>Dacrymycetales</taxon>
        <taxon>Dacrymycetaceae</taxon>
        <taxon>Dacryopinax</taxon>
    </lineage>
</organism>
<dbReference type="STRING" id="1858805.M5G7P5"/>
<accession>M5G7P5</accession>
<dbReference type="GO" id="GO:0005730">
    <property type="term" value="C:nucleolus"/>
    <property type="evidence" value="ECO:0007669"/>
    <property type="project" value="TreeGrafter"/>
</dbReference>
<dbReference type="RefSeq" id="XP_040633105.1">
    <property type="nucleotide sequence ID" value="XM_040769537.1"/>
</dbReference>